<accession>A0A381XHZ4</accession>
<name>A0A381XHZ4_9ZZZZ</name>
<sequence>MPYDVCRRETYKDGKGSRVRSHVSTDKKTRDSHTSIKINQQGQKQYCVGFDSTKYPNVWWAQVKNDRWILTKRSVNPVDAIEQVVDELQEDRHWSPP</sequence>
<feature type="compositionally biased region" description="Basic and acidic residues" evidence="1">
    <location>
        <begin position="23"/>
        <end position="34"/>
    </location>
</feature>
<organism evidence="2">
    <name type="scientific">marine metagenome</name>
    <dbReference type="NCBI Taxonomy" id="408172"/>
    <lineage>
        <taxon>unclassified sequences</taxon>
        <taxon>metagenomes</taxon>
        <taxon>ecological metagenomes</taxon>
    </lineage>
</organism>
<evidence type="ECO:0000256" key="1">
    <source>
        <dbReference type="SAM" id="MobiDB-lite"/>
    </source>
</evidence>
<proteinExistence type="predicted"/>
<protein>
    <submittedName>
        <fullName evidence="2">Uncharacterized protein</fullName>
    </submittedName>
</protein>
<evidence type="ECO:0000313" key="2">
    <source>
        <dbReference type="EMBL" id="SVA64220.1"/>
    </source>
</evidence>
<reference evidence="2" key="1">
    <citation type="submission" date="2018-05" db="EMBL/GenBank/DDBJ databases">
        <authorList>
            <person name="Lanie J.A."/>
            <person name="Ng W.-L."/>
            <person name="Kazmierczak K.M."/>
            <person name="Andrzejewski T.M."/>
            <person name="Davidsen T.M."/>
            <person name="Wayne K.J."/>
            <person name="Tettelin H."/>
            <person name="Glass J.I."/>
            <person name="Rusch D."/>
            <person name="Podicherti R."/>
            <person name="Tsui H.-C.T."/>
            <person name="Winkler M.E."/>
        </authorList>
    </citation>
    <scope>NUCLEOTIDE SEQUENCE</scope>
</reference>
<gene>
    <name evidence="2" type="ORF">METZ01_LOCUS117074</name>
</gene>
<dbReference type="AlphaFoldDB" id="A0A381XHZ4"/>
<feature type="non-terminal residue" evidence="2">
    <location>
        <position position="97"/>
    </location>
</feature>
<dbReference type="EMBL" id="UINC01015212">
    <property type="protein sequence ID" value="SVA64220.1"/>
    <property type="molecule type" value="Genomic_DNA"/>
</dbReference>
<feature type="region of interest" description="Disordered" evidence="1">
    <location>
        <begin position="1"/>
        <end position="35"/>
    </location>
</feature>
<feature type="compositionally biased region" description="Basic and acidic residues" evidence="1">
    <location>
        <begin position="1"/>
        <end position="16"/>
    </location>
</feature>